<dbReference type="InterPro" id="IPR029101">
    <property type="entry name" value="Sigma_reg_N"/>
</dbReference>
<dbReference type="STRING" id="54914.AV540_06965"/>
<evidence type="ECO:0000256" key="1">
    <source>
        <dbReference type="SAM" id="Phobius"/>
    </source>
</evidence>
<proteinExistence type="predicted"/>
<feature type="domain" description="Sigma factor regulator C-terminal" evidence="2">
    <location>
        <begin position="221"/>
        <end position="387"/>
    </location>
</feature>
<keyword evidence="5" id="KW-1185">Reference proteome</keyword>
<sequence length="405" mass="45593">MTHQNGHDREQKLLAYLRGELTGEEAKRLGEELAADEACAERLERLLLGEEGEQQPRELDALDEGGHSQLSEAKQRAIVRRGKWKNRLLSSVYAFAIPFVIGVVFLGVNGWVGSSMHDDLHRVAKDMVNFTQPGVSVGSSGSQVGLLYGSIQMELRERVGADIKNAGRFESTNVLWNVNAKPQWTNGVREQKLFFRYPLQSGQKPDADELAHWRTPAWTTLEKLPEGTVAQLAVSFADFLTYEQYYERISRYISSANQDTVWLAVDTGVEARHEDQKDGYLLLGPGEAWGFAEHELNYGAAPIQVNGEGSRRMAAFLGEMAYLVEQKSLARDMGQYLVSRSDPQVEERYRYLQEKGVRLYGAVLTGPTKELLKLKDEKSITAAFVGQIDWWNWDRPAASGTQHVW</sequence>
<feature type="transmembrane region" description="Helical" evidence="1">
    <location>
        <begin position="88"/>
        <end position="112"/>
    </location>
</feature>
<dbReference type="RefSeq" id="WP_122964423.1">
    <property type="nucleotide sequence ID" value="NZ_BJMH01000008.1"/>
</dbReference>
<name>A0A4Y3PN89_BREPA</name>
<dbReference type="Proteomes" id="UP000316882">
    <property type="component" value="Unassembled WGS sequence"/>
</dbReference>
<accession>A0A4Y3PN89</accession>
<organism evidence="4 5">
    <name type="scientific">Brevibacillus parabrevis</name>
    <dbReference type="NCBI Taxonomy" id="54914"/>
    <lineage>
        <taxon>Bacteria</taxon>
        <taxon>Bacillati</taxon>
        <taxon>Bacillota</taxon>
        <taxon>Bacilli</taxon>
        <taxon>Bacillales</taxon>
        <taxon>Paenibacillaceae</taxon>
        <taxon>Brevibacillus</taxon>
    </lineage>
</organism>
<dbReference type="Pfam" id="PF13800">
    <property type="entry name" value="Sigma_reg_N"/>
    <property type="match status" value="1"/>
</dbReference>
<reference evidence="4 5" key="1">
    <citation type="submission" date="2019-06" db="EMBL/GenBank/DDBJ databases">
        <title>Whole genome shotgun sequence of Brevibacillus parabrevis NBRC 12334.</title>
        <authorList>
            <person name="Hosoyama A."/>
            <person name="Uohara A."/>
            <person name="Ohji S."/>
            <person name="Ichikawa N."/>
        </authorList>
    </citation>
    <scope>NUCLEOTIDE SEQUENCE [LARGE SCALE GENOMIC DNA]</scope>
    <source>
        <strain evidence="4 5">NBRC 12334</strain>
    </source>
</reference>
<dbReference type="InterPro" id="IPR025672">
    <property type="entry name" value="Sigma_reg_C_dom"/>
</dbReference>
<evidence type="ECO:0000313" key="5">
    <source>
        <dbReference type="Proteomes" id="UP000316882"/>
    </source>
</evidence>
<keyword evidence="1" id="KW-1133">Transmembrane helix</keyword>
<evidence type="ECO:0000259" key="2">
    <source>
        <dbReference type="Pfam" id="PF13791"/>
    </source>
</evidence>
<protein>
    <submittedName>
        <fullName evidence="4">Putative anti-sigma-M factor YhdL</fullName>
    </submittedName>
</protein>
<gene>
    <name evidence="4" type="primary">yhdL</name>
    <name evidence="4" type="ORF">BPA01_21590</name>
</gene>
<keyword evidence="1" id="KW-0812">Transmembrane</keyword>
<keyword evidence="1" id="KW-0472">Membrane</keyword>
<dbReference type="AlphaFoldDB" id="A0A4Y3PN89"/>
<dbReference type="EMBL" id="BJMH01000008">
    <property type="protein sequence ID" value="GEB32579.1"/>
    <property type="molecule type" value="Genomic_DNA"/>
</dbReference>
<evidence type="ECO:0000259" key="3">
    <source>
        <dbReference type="Pfam" id="PF13800"/>
    </source>
</evidence>
<feature type="domain" description="Sigma factor regulator N-terminal" evidence="3">
    <location>
        <begin position="77"/>
        <end position="160"/>
    </location>
</feature>
<dbReference type="Pfam" id="PF13791">
    <property type="entry name" value="Sigma_reg_C"/>
    <property type="match status" value="1"/>
</dbReference>
<evidence type="ECO:0000313" key="4">
    <source>
        <dbReference type="EMBL" id="GEB32579.1"/>
    </source>
</evidence>
<comment type="caution">
    <text evidence="4">The sequence shown here is derived from an EMBL/GenBank/DDBJ whole genome shotgun (WGS) entry which is preliminary data.</text>
</comment>